<dbReference type="Proteomes" id="UP000182192">
    <property type="component" value="Unassembled WGS sequence"/>
</dbReference>
<reference evidence="2 3" key="1">
    <citation type="submission" date="2016-10" db="EMBL/GenBank/DDBJ databases">
        <authorList>
            <person name="de Groot N.N."/>
        </authorList>
    </citation>
    <scope>NUCLEOTIDE SEQUENCE [LARGE SCALE GENOMIC DNA]</scope>
    <source>
        <strain evidence="2 3">AR67</strain>
    </source>
</reference>
<sequence length="106" mass="12607">MALYDAKIEKFSKKVEQLERNIKRDTEERRRLLSEITRLRYLSLCEKLNCEGEELETVLAREHEQIQNMKARGLTDDEIDDLGKGGKYEEQMSFYSEEDNDENKND</sequence>
<organism evidence="2 3">
    <name type="scientific">Ruminococcus albus</name>
    <dbReference type="NCBI Taxonomy" id="1264"/>
    <lineage>
        <taxon>Bacteria</taxon>
        <taxon>Bacillati</taxon>
        <taxon>Bacillota</taxon>
        <taxon>Clostridia</taxon>
        <taxon>Eubacteriales</taxon>
        <taxon>Oscillospiraceae</taxon>
        <taxon>Ruminococcus</taxon>
    </lineage>
</organism>
<protein>
    <submittedName>
        <fullName evidence="2">Uncharacterized protein</fullName>
    </submittedName>
</protein>
<dbReference type="EMBL" id="FOKQ01000006">
    <property type="protein sequence ID" value="SFC02429.1"/>
    <property type="molecule type" value="Genomic_DNA"/>
</dbReference>
<gene>
    <name evidence="2" type="ORF">SAMN02910406_01008</name>
</gene>
<dbReference type="RefSeq" id="WP_074960474.1">
    <property type="nucleotide sequence ID" value="NZ_FOKQ01000006.1"/>
</dbReference>
<name>A0A1I1FS83_RUMAL</name>
<feature type="compositionally biased region" description="Acidic residues" evidence="1">
    <location>
        <begin position="96"/>
        <end position="106"/>
    </location>
</feature>
<feature type="compositionally biased region" description="Basic and acidic residues" evidence="1">
    <location>
        <begin position="81"/>
        <end position="90"/>
    </location>
</feature>
<evidence type="ECO:0000256" key="1">
    <source>
        <dbReference type="SAM" id="MobiDB-lite"/>
    </source>
</evidence>
<proteinExistence type="predicted"/>
<dbReference type="AlphaFoldDB" id="A0A1I1FS83"/>
<dbReference type="OrthoDB" id="1827463at2"/>
<evidence type="ECO:0000313" key="3">
    <source>
        <dbReference type="Proteomes" id="UP000182192"/>
    </source>
</evidence>
<accession>A0A1I1FS83</accession>
<evidence type="ECO:0000313" key="2">
    <source>
        <dbReference type="EMBL" id="SFC02429.1"/>
    </source>
</evidence>
<feature type="region of interest" description="Disordered" evidence="1">
    <location>
        <begin position="71"/>
        <end position="106"/>
    </location>
</feature>